<evidence type="ECO:0000313" key="2">
    <source>
        <dbReference type="Proteomes" id="UP000834106"/>
    </source>
</evidence>
<accession>A0AAD2DP13</accession>
<dbReference type="EMBL" id="OU503040">
    <property type="protein sequence ID" value="CAI9761034.1"/>
    <property type="molecule type" value="Genomic_DNA"/>
</dbReference>
<proteinExistence type="predicted"/>
<sequence length="141" mass="16278">MNKILWVFDIFRFTEVWEELQKLIKQGIDPNTHKPVPESRDLILQPKGLPNLANSDEIGQEFWPNNIICYNSGQKEYDPLFFSEFQESSDPIGYHSNFVTDHDHQINQIVGNPNSNLLHGLTSMPDLANFNAGNFMSHRSF</sequence>
<evidence type="ECO:0000313" key="1">
    <source>
        <dbReference type="EMBL" id="CAI9761034.1"/>
    </source>
</evidence>
<dbReference type="AlphaFoldDB" id="A0AAD2DP13"/>
<gene>
    <name evidence="1" type="ORF">FPE_LOCUS8464</name>
</gene>
<reference evidence="1" key="1">
    <citation type="submission" date="2023-05" db="EMBL/GenBank/DDBJ databases">
        <authorList>
            <person name="Huff M."/>
        </authorList>
    </citation>
    <scope>NUCLEOTIDE SEQUENCE</scope>
</reference>
<organism evidence="1 2">
    <name type="scientific">Fraxinus pennsylvanica</name>
    <dbReference type="NCBI Taxonomy" id="56036"/>
    <lineage>
        <taxon>Eukaryota</taxon>
        <taxon>Viridiplantae</taxon>
        <taxon>Streptophyta</taxon>
        <taxon>Embryophyta</taxon>
        <taxon>Tracheophyta</taxon>
        <taxon>Spermatophyta</taxon>
        <taxon>Magnoliopsida</taxon>
        <taxon>eudicotyledons</taxon>
        <taxon>Gunneridae</taxon>
        <taxon>Pentapetalae</taxon>
        <taxon>asterids</taxon>
        <taxon>lamiids</taxon>
        <taxon>Lamiales</taxon>
        <taxon>Oleaceae</taxon>
        <taxon>Oleeae</taxon>
        <taxon>Fraxinus</taxon>
    </lineage>
</organism>
<name>A0AAD2DP13_9LAMI</name>
<keyword evidence="2" id="KW-1185">Reference proteome</keyword>
<dbReference type="Proteomes" id="UP000834106">
    <property type="component" value="Chromosome 5"/>
</dbReference>
<protein>
    <submittedName>
        <fullName evidence="1">Uncharacterized protein</fullName>
    </submittedName>
</protein>